<reference evidence="1 2" key="1">
    <citation type="submission" date="2019-06" db="EMBL/GenBank/DDBJ databases">
        <title>A chromosomal-level reference genome of Carpinus fangiana (Coryloideae, Betulaceae).</title>
        <authorList>
            <person name="Yang X."/>
            <person name="Wang Z."/>
            <person name="Zhang L."/>
            <person name="Hao G."/>
            <person name="Liu J."/>
            <person name="Yang Y."/>
        </authorList>
    </citation>
    <scope>NUCLEOTIDE SEQUENCE [LARGE SCALE GENOMIC DNA]</scope>
    <source>
        <strain evidence="1">Cfa_2016G</strain>
        <tissue evidence="1">Leaf</tissue>
    </source>
</reference>
<name>A0A5N6L5T0_9ROSI</name>
<accession>A0A5N6L5T0</accession>
<keyword evidence="2" id="KW-1185">Reference proteome</keyword>
<evidence type="ECO:0000313" key="2">
    <source>
        <dbReference type="Proteomes" id="UP000327013"/>
    </source>
</evidence>
<proteinExistence type="predicted"/>
<dbReference type="OrthoDB" id="4062651at2759"/>
<organism evidence="1 2">
    <name type="scientific">Carpinus fangiana</name>
    <dbReference type="NCBI Taxonomy" id="176857"/>
    <lineage>
        <taxon>Eukaryota</taxon>
        <taxon>Viridiplantae</taxon>
        <taxon>Streptophyta</taxon>
        <taxon>Embryophyta</taxon>
        <taxon>Tracheophyta</taxon>
        <taxon>Spermatophyta</taxon>
        <taxon>Magnoliopsida</taxon>
        <taxon>eudicotyledons</taxon>
        <taxon>Gunneridae</taxon>
        <taxon>Pentapetalae</taxon>
        <taxon>rosids</taxon>
        <taxon>fabids</taxon>
        <taxon>Fagales</taxon>
        <taxon>Betulaceae</taxon>
        <taxon>Carpinus</taxon>
    </lineage>
</organism>
<dbReference type="Proteomes" id="UP000327013">
    <property type="component" value="Unassembled WGS sequence"/>
</dbReference>
<comment type="caution">
    <text evidence="1">The sequence shown here is derived from an EMBL/GenBank/DDBJ whole genome shotgun (WGS) entry which is preliminary data.</text>
</comment>
<protein>
    <submittedName>
        <fullName evidence="1">Uncharacterized protein</fullName>
    </submittedName>
</protein>
<dbReference type="AlphaFoldDB" id="A0A5N6L5T0"/>
<evidence type="ECO:0000313" key="1">
    <source>
        <dbReference type="EMBL" id="KAB9478260.1"/>
    </source>
</evidence>
<gene>
    <name evidence="1" type="ORF">FH972_027038</name>
</gene>
<dbReference type="EMBL" id="VIBQ01000217">
    <property type="protein sequence ID" value="KAB9478260.1"/>
    <property type="molecule type" value="Genomic_DNA"/>
</dbReference>
<sequence>MDADGLVKIVHDGGSPILLNANAAAPNSNATLEDDGNFIHKWMLTSWLTDKIPAPGGFSIAWEPTANGTGQLVMRHRGDMYWVGTDSDIENIGGVKQFD</sequence>